<name>A0A817WCA3_9BILA</name>
<sequence length="281" mass="32030">MAPPLPADVFELQGESFFQLVQQKCGNTMVEIMQYLEMNSADCFLGIQDVFAFFHHDSSDLVAIKKKVGITLNDGSFKVKAGLSIQANNFIQSLKTFQQHKNLQTSKDFIISAALLDRYPIIRRILLIETIIMNHDRAKYRYDYSSSIREFASCVFILGGRNVYEFVRLNIPGFLPSLTVIQALIDASTNYFQEGEFRYNVMSHYISSKNLKFVYAAEDCTSVIPKITYNTRSNNFTGFVPPLKGGLPQINTFSTESFAELQHWFCTVSMPHLLNAYMIQL</sequence>
<comment type="caution">
    <text evidence="1">The sequence shown here is derived from an EMBL/GenBank/DDBJ whole genome shotgun (WGS) entry which is preliminary data.</text>
</comment>
<protein>
    <submittedName>
        <fullName evidence="1">Uncharacterized protein</fullName>
    </submittedName>
</protein>
<evidence type="ECO:0000313" key="2">
    <source>
        <dbReference type="Proteomes" id="UP000663869"/>
    </source>
</evidence>
<dbReference type="EMBL" id="CAJNYU010000369">
    <property type="protein sequence ID" value="CAF3353750.1"/>
    <property type="molecule type" value="Genomic_DNA"/>
</dbReference>
<accession>A0A817WCA3</accession>
<organism evidence="1 2">
    <name type="scientific">Rotaria socialis</name>
    <dbReference type="NCBI Taxonomy" id="392032"/>
    <lineage>
        <taxon>Eukaryota</taxon>
        <taxon>Metazoa</taxon>
        <taxon>Spiralia</taxon>
        <taxon>Gnathifera</taxon>
        <taxon>Rotifera</taxon>
        <taxon>Eurotatoria</taxon>
        <taxon>Bdelloidea</taxon>
        <taxon>Philodinida</taxon>
        <taxon>Philodinidae</taxon>
        <taxon>Rotaria</taxon>
    </lineage>
</organism>
<proteinExistence type="predicted"/>
<gene>
    <name evidence="1" type="ORF">FME351_LOCUS4751</name>
</gene>
<dbReference type="AlphaFoldDB" id="A0A817WCA3"/>
<dbReference type="Proteomes" id="UP000663869">
    <property type="component" value="Unassembled WGS sequence"/>
</dbReference>
<evidence type="ECO:0000313" key="1">
    <source>
        <dbReference type="EMBL" id="CAF3353750.1"/>
    </source>
</evidence>
<reference evidence="1" key="1">
    <citation type="submission" date="2021-02" db="EMBL/GenBank/DDBJ databases">
        <authorList>
            <person name="Nowell W R."/>
        </authorList>
    </citation>
    <scope>NUCLEOTIDE SEQUENCE</scope>
</reference>